<dbReference type="OMA" id="REPRYWE"/>
<dbReference type="EMBL" id="KK198758">
    <property type="protein sequence ID" value="KCW68872.1"/>
    <property type="molecule type" value="Genomic_DNA"/>
</dbReference>
<dbReference type="InParanoid" id="A0A059BRZ2"/>
<accession>A0A059BRZ2</accession>
<name>A0A059BRZ2_EUCGR</name>
<dbReference type="AlphaFoldDB" id="A0A059BRZ2"/>
<dbReference type="GO" id="GO:0030246">
    <property type="term" value="F:carbohydrate binding"/>
    <property type="evidence" value="ECO:0007669"/>
    <property type="project" value="InterPro"/>
</dbReference>
<dbReference type="InterPro" id="IPR025886">
    <property type="entry name" value="PP2-like"/>
</dbReference>
<organism evidence="1">
    <name type="scientific">Eucalyptus grandis</name>
    <name type="common">Flooded gum</name>
    <dbReference type="NCBI Taxonomy" id="71139"/>
    <lineage>
        <taxon>Eukaryota</taxon>
        <taxon>Viridiplantae</taxon>
        <taxon>Streptophyta</taxon>
        <taxon>Embryophyta</taxon>
        <taxon>Tracheophyta</taxon>
        <taxon>Spermatophyta</taxon>
        <taxon>Magnoliopsida</taxon>
        <taxon>eudicotyledons</taxon>
        <taxon>Gunneridae</taxon>
        <taxon>Pentapetalae</taxon>
        <taxon>rosids</taxon>
        <taxon>malvids</taxon>
        <taxon>Myrtales</taxon>
        <taxon>Myrtaceae</taxon>
        <taxon>Myrtoideae</taxon>
        <taxon>Eucalypteae</taxon>
        <taxon>Eucalyptus</taxon>
    </lineage>
</organism>
<reference evidence="1" key="1">
    <citation type="submission" date="2013-07" db="EMBL/GenBank/DDBJ databases">
        <title>The genome of Eucalyptus grandis.</title>
        <authorList>
            <person name="Schmutz J."/>
            <person name="Hayes R."/>
            <person name="Myburg A."/>
            <person name="Tuskan G."/>
            <person name="Grattapaglia D."/>
            <person name="Rokhsar D.S."/>
        </authorList>
    </citation>
    <scope>NUCLEOTIDE SEQUENCE</scope>
    <source>
        <tissue evidence="1">Leaf extractions</tissue>
    </source>
</reference>
<dbReference type="Pfam" id="PF14299">
    <property type="entry name" value="PP2"/>
    <property type="match status" value="1"/>
</dbReference>
<gene>
    <name evidence="1" type="ORF">EUGRSUZ_F02461</name>
</gene>
<feature type="non-terminal residue" evidence="1">
    <location>
        <position position="153"/>
    </location>
</feature>
<dbReference type="eggNOG" id="KOG0017">
    <property type="taxonomic scope" value="Eukaryota"/>
</dbReference>
<sequence length="153" mass="17687">KYWVDKSLNKNCFLLFAREFEIAWGREPRYWEWKPLKESGNVDVEVAELRGVSWLEISGKFRTIILSPNTRYEVSLVALMTESSQGWGAPVNIDITFPDKMSSGRSESFQHIPQEKWTNILMGEFTTLSENIGEIAFHIYEHSPNCKQGLVVK</sequence>
<dbReference type="Gramene" id="KCW68872">
    <property type="protein sequence ID" value="KCW68872"/>
    <property type="gene ID" value="EUGRSUZ_F02461"/>
</dbReference>
<dbReference type="STRING" id="71139.A0A059BRZ2"/>
<protein>
    <submittedName>
        <fullName evidence="1">Uncharacterized protein</fullName>
    </submittedName>
</protein>
<dbReference type="PANTHER" id="PTHR48478">
    <property type="entry name" value="LECTIN-LIKE"/>
    <property type="match status" value="1"/>
</dbReference>
<dbReference type="PANTHER" id="PTHR48478:SF1">
    <property type="entry name" value="LECTIN-LIKE"/>
    <property type="match status" value="1"/>
</dbReference>
<feature type="non-terminal residue" evidence="1">
    <location>
        <position position="1"/>
    </location>
</feature>
<proteinExistence type="predicted"/>
<dbReference type="InterPro" id="IPR052147">
    <property type="entry name" value="PP2-like/Lectin"/>
</dbReference>
<evidence type="ECO:0000313" key="1">
    <source>
        <dbReference type="EMBL" id="KCW68872.1"/>
    </source>
</evidence>